<dbReference type="PRINTS" id="PR00722">
    <property type="entry name" value="CHYMOTRYPSIN"/>
</dbReference>
<keyword evidence="2" id="KW-0378">Hydrolase</keyword>
<comment type="caution">
    <text evidence="5">The sequence shown here is derived from an EMBL/GenBank/DDBJ whole genome shotgun (WGS) entry which is preliminary data.</text>
</comment>
<proteinExistence type="predicted"/>
<dbReference type="InterPro" id="IPR033116">
    <property type="entry name" value="TRYPSIN_SER"/>
</dbReference>
<dbReference type="InterPro" id="IPR001314">
    <property type="entry name" value="Peptidase_S1A"/>
</dbReference>
<dbReference type="Proteomes" id="UP001549920">
    <property type="component" value="Unassembled WGS sequence"/>
</dbReference>
<dbReference type="InterPro" id="IPR009003">
    <property type="entry name" value="Peptidase_S1_PA"/>
</dbReference>
<dbReference type="EMBL" id="JBEUOH010000022">
    <property type="protein sequence ID" value="KAL0868031.1"/>
    <property type="molecule type" value="Genomic_DNA"/>
</dbReference>
<name>A0ABR3HCL5_LOXSC</name>
<gene>
    <name evidence="5" type="ORF">ABMA27_008682</name>
</gene>
<dbReference type="InterPro" id="IPR018114">
    <property type="entry name" value="TRYPSIN_HIS"/>
</dbReference>
<dbReference type="Pfam" id="PF00089">
    <property type="entry name" value="Trypsin"/>
    <property type="match status" value="1"/>
</dbReference>
<protein>
    <recommendedName>
        <fullName evidence="4">Peptidase S1 domain-containing protein</fullName>
    </recommendedName>
</protein>
<dbReference type="Gene3D" id="2.40.10.10">
    <property type="entry name" value="Trypsin-like serine proteases"/>
    <property type="match status" value="1"/>
</dbReference>
<keyword evidence="1" id="KW-1015">Disulfide bond</keyword>
<keyword evidence="6" id="KW-1185">Reference proteome</keyword>
<keyword evidence="2" id="KW-0720">Serine protease</keyword>
<dbReference type="InterPro" id="IPR001254">
    <property type="entry name" value="Trypsin_dom"/>
</dbReference>
<dbReference type="PROSITE" id="PS00134">
    <property type="entry name" value="TRYPSIN_HIS"/>
    <property type="match status" value="1"/>
</dbReference>
<dbReference type="PANTHER" id="PTHR24253">
    <property type="entry name" value="TRANSMEMBRANE PROTEASE SERINE"/>
    <property type="match status" value="1"/>
</dbReference>
<evidence type="ECO:0000256" key="1">
    <source>
        <dbReference type="ARBA" id="ARBA00023157"/>
    </source>
</evidence>
<feature type="domain" description="Peptidase S1" evidence="4">
    <location>
        <begin position="47"/>
        <end position="289"/>
    </location>
</feature>
<dbReference type="InterPro" id="IPR043504">
    <property type="entry name" value="Peptidase_S1_PA_chymotrypsin"/>
</dbReference>
<keyword evidence="2" id="KW-0645">Protease</keyword>
<feature type="signal peptide" evidence="3">
    <location>
        <begin position="1"/>
        <end position="18"/>
    </location>
</feature>
<evidence type="ECO:0000259" key="4">
    <source>
        <dbReference type="PROSITE" id="PS50240"/>
    </source>
</evidence>
<evidence type="ECO:0000256" key="2">
    <source>
        <dbReference type="RuleBase" id="RU363034"/>
    </source>
</evidence>
<accession>A0ABR3HCL5</accession>
<evidence type="ECO:0000313" key="5">
    <source>
        <dbReference type="EMBL" id="KAL0868031.1"/>
    </source>
</evidence>
<reference evidence="5 6" key="1">
    <citation type="submission" date="2024-06" db="EMBL/GenBank/DDBJ databases">
        <title>A chromosome-level genome assembly of beet webworm, Loxostege sticticalis.</title>
        <authorList>
            <person name="Zhang Y."/>
        </authorList>
    </citation>
    <scope>NUCLEOTIDE SEQUENCE [LARGE SCALE GENOMIC DNA]</scope>
    <source>
        <strain evidence="5">AQ026</strain>
        <tissue evidence="5">Whole body</tissue>
    </source>
</reference>
<keyword evidence="3" id="KW-0732">Signal</keyword>
<dbReference type="SUPFAM" id="SSF50494">
    <property type="entry name" value="Trypsin-like serine proteases"/>
    <property type="match status" value="1"/>
</dbReference>
<organism evidence="5 6">
    <name type="scientific">Loxostege sticticalis</name>
    <name type="common">Beet webworm moth</name>
    <dbReference type="NCBI Taxonomy" id="481309"/>
    <lineage>
        <taxon>Eukaryota</taxon>
        <taxon>Metazoa</taxon>
        <taxon>Ecdysozoa</taxon>
        <taxon>Arthropoda</taxon>
        <taxon>Hexapoda</taxon>
        <taxon>Insecta</taxon>
        <taxon>Pterygota</taxon>
        <taxon>Neoptera</taxon>
        <taxon>Endopterygota</taxon>
        <taxon>Lepidoptera</taxon>
        <taxon>Glossata</taxon>
        <taxon>Ditrysia</taxon>
        <taxon>Pyraloidea</taxon>
        <taxon>Crambidae</taxon>
        <taxon>Pyraustinae</taxon>
        <taxon>Loxostege</taxon>
    </lineage>
</organism>
<dbReference type="PANTHER" id="PTHR24253:SF176">
    <property type="entry name" value="CORIN, ISOFORM B"/>
    <property type="match status" value="1"/>
</dbReference>
<dbReference type="PROSITE" id="PS50240">
    <property type="entry name" value="TRYPSIN_DOM"/>
    <property type="match status" value="1"/>
</dbReference>
<evidence type="ECO:0000256" key="3">
    <source>
        <dbReference type="SAM" id="SignalP"/>
    </source>
</evidence>
<feature type="chain" id="PRO_5046933890" description="Peptidase S1 domain-containing protein" evidence="3">
    <location>
        <begin position="19"/>
        <end position="316"/>
    </location>
</feature>
<dbReference type="SMART" id="SM00020">
    <property type="entry name" value="Tryp_SPc"/>
    <property type="match status" value="1"/>
</dbReference>
<sequence>MAAVHVFGFLLVLGLAGALHPLIKLKHEEETAFVEDMRAMERGNSRIVAGWPAADGQIPHQISLRMVSGAGAVSSCGGSVIHHSWVLTAAHCVANRHTFVIRFGLTNLTQPQHIVETTRKYIHPRYIEIIAGVQTDDIALLGLDNHIPYGRYIQPIRLQNSEEKNRNYTGEILTVSGYGRTQDLWNGGAASEKLLWVYLRGIDNEECRWWYNNSRVIQEQTICASYYNDTAQSSCQGDSGGPLTIVDVDGKPTQVGVVSFGSVWGCSSLFPSAYVRPGHYHDWYVQVTGLNFDWKSEDLQPAPEEPEAWHVPAVNA</sequence>
<dbReference type="CDD" id="cd00190">
    <property type="entry name" value="Tryp_SPc"/>
    <property type="match status" value="1"/>
</dbReference>
<evidence type="ECO:0000313" key="6">
    <source>
        <dbReference type="Proteomes" id="UP001549920"/>
    </source>
</evidence>
<dbReference type="PROSITE" id="PS00135">
    <property type="entry name" value="TRYPSIN_SER"/>
    <property type="match status" value="1"/>
</dbReference>